<dbReference type="EMBL" id="CASHSV030000001">
    <property type="protein sequence ID" value="CAJ2630124.1"/>
    <property type="molecule type" value="Genomic_DNA"/>
</dbReference>
<gene>
    <name evidence="1" type="ORF">MILVUS5_LOCUS1963</name>
</gene>
<accession>A0ACB0IDB2</accession>
<comment type="caution">
    <text evidence="1">The sequence shown here is derived from an EMBL/GenBank/DDBJ whole genome shotgun (WGS) entry which is preliminary data.</text>
</comment>
<organism evidence="1 2">
    <name type="scientific">Trifolium pratense</name>
    <name type="common">Red clover</name>
    <dbReference type="NCBI Taxonomy" id="57577"/>
    <lineage>
        <taxon>Eukaryota</taxon>
        <taxon>Viridiplantae</taxon>
        <taxon>Streptophyta</taxon>
        <taxon>Embryophyta</taxon>
        <taxon>Tracheophyta</taxon>
        <taxon>Spermatophyta</taxon>
        <taxon>Magnoliopsida</taxon>
        <taxon>eudicotyledons</taxon>
        <taxon>Gunneridae</taxon>
        <taxon>Pentapetalae</taxon>
        <taxon>rosids</taxon>
        <taxon>fabids</taxon>
        <taxon>Fabales</taxon>
        <taxon>Fabaceae</taxon>
        <taxon>Papilionoideae</taxon>
        <taxon>50 kb inversion clade</taxon>
        <taxon>NPAAA clade</taxon>
        <taxon>Hologalegina</taxon>
        <taxon>IRL clade</taxon>
        <taxon>Trifolieae</taxon>
        <taxon>Trifolium</taxon>
    </lineage>
</organism>
<evidence type="ECO:0000313" key="1">
    <source>
        <dbReference type="EMBL" id="CAJ2630124.1"/>
    </source>
</evidence>
<sequence>MMAALVNAINRQSDLLLQQNQRYEQQNQRLEQQSRRIDAIAESRVTAQARPARRSPTPVRSRTYSRSRSPPRHRSERRSSPRRNEAISRNSTPPRRHSPRRDNPPRRQRNRSPEERDSHQGPLSRRIRELPLPVGLEKPPAMDTYDGSTDPDEHIENLEALLEYRNVRGSIKCKLFPTTLRKGAMAWYKSLAPGSIDSWSDLCARFRAHFTSSRRHPKTEATLEAIIQGENEPLRAYLERFNKAAVEVKVEEGMKLNHEKDEAGTSRRGNEKQREERIKDSKPPRGKFTAYTPLNASRDRIFAEVSAADFKKAGIHFPRQQPMKANTDRTKFCRYHKSHGHVTEDCVHLKDVIEILIQKGYARRYVQNDEQAQQQQQQPRREPQEVAMAIDVPEQENRGIVPQALAISAPEIPLPSPGSDEGALMRHFNAHLNGSWENFPKALVITGGGLNKITLGSVKRKFEELENVCSVTPITVSKPEGDSDPLAFYKSEVPGGSPNYQIPLLVRARMANFDVHRILVDQGSSCDVMYSGLFKTLQLSEKNLVPYVATINGDIAAARRCFEAAAKNLSTVATPKKTEKKNPGVNTIGGSVDIDARLTKKEHQEEKQKDLADAEKKIYRPIPDGDFELVPLGEDPLKGIKIGTGLPDLVKKQLIACLKDNAELFAWSAAEMPGIDPEVACHQLTLDPRASAVVQRRRKQSPEKAEAAEKAVKDLLEANFISEARYTTWLSNVVLVKKSNGKWRMCVDYTDLNRACPKDAYPLPNIDKLVDNSSGFKLLSFMDAYSGYNQIKMAEIDKKKTAFMTESGNYYYNVMPFGLKNAGATYQRMMNKVFNNEIGDMLEVYMDDMIVKSEEEVDHTAHLKRVFDQARKYNMRFNPEKCTFGVKAGKFLGFYLTERGIEANPDKCRAFFEFPTPDSKKSIQSLNGMLTALSRFVAKSAQHALPLFKLLRKESAFEWTKECEDALQHLKRALSEPPVLTRPNEGETLYLYLVVASEAISAVLIRETEQGQKPVYFVSKALQGPELRYLQIEKTALAVVMAARKLRHYFLAHSIVVRTDQPIKKLLARSDMTGRMLKWSLELSEFEIFFESRKALKAQVLADFIAEMTTPSTPDKNKWTIFVDGSSNPQGSGAGIILESGEGALIEVSLELAFPTTNNQAEYEAFLAGLRLAQDMEAEEIKIFTDSQLVASQIIGEYQTKDERLTEYLNLIKEILTKFRQTEIKHVPREHNARADILSKLASTKRKKGGNQSLIQETLSKPSIVKPTEVFLICEIDANSWMTPVFEFLNTGNLPLDKKEAAKVKRRACAYVILNGKMYRRGFSIPLLRCVEESEVASILGEIHEGINGQHIGGRSLARKALRAGFYWPTMQADAKEHVKKCDKCQRHGDMHLAPPNELKTLSSPWPFSWWGMDLLGPFPTAAGQNKYLIVAVDYFTKWIEAEPLAHITTFNVLRFFKRNILARFGIPQVVVTDNGTQFTDKKVREFMAKIGTTQHFTSVEHPQTNGQAEAANRVILRGLKRRLDEAKGKWTEELHSVLWSYRTTPHSTTGETPFRLTYGTEAVIPVETGASSFRTEVPLEGEDNHEMLREELDLLEELRDGAALREATLKQKIAKRHDKKVIKREFDVGTLVLRRNQKDSREGKLAANWEGPYRVRAKTENGAYYLEDLYGKEIPRPWNAEKLKQYYS</sequence>
<keyword evidence="2" id="KW-1185">Reference proteome</keyword>
<protein>
    <submittedName>
        <fullName evidence="1">Uncharacterized protein</fullName>
    </submittedName>
</protein>
<dbReference type="Proteomes" id="UP001177021">
    <property type="component" value="Unassembled WGS sequence"/>
</dbReference>
<name>A0ACB0IDB2_TRIPR</name>
<proteinExistence type="predicted"/>
<reference evidence="1" key="1">
    <citation type="submission" date="2023-10" db="EMBL/GenBank/DDBJ databases">
        <authorList>
            <person name="Rodriguez Cubillos JULIANA M."/>
            <person name="De Vega J."/>
        </authorList>
    </citation>
    <scope>NUCLEOTIDE SEQUENCE</scope>
</reference>
<evidence type="ECO:0000313" key="2">
    <source>
        <dbReference type="Proteomes" id="UP001177021"/>
    </source>
</evidence>